<feature type="signal peptide" evidence="1">
    <location>
        <begin position="1"/>
        <end position="23"/>
    </location>
</feature>
<feature type="chain" id="PRO_5043976841" evidence="1">
    <location>
        <begin position="24"/>
        <end position="261"/>
    </location>
</feature>
<gene>
    <name evidence="2" type="ORF">GSLYS_00012270001</name>
</gene>
<evidence type="ECO:0000256" key="1">
    <source>
        <dbReference type="SAM" id="SignalP"/>
    </source>
</evidence>
<sequence length="261" mass="28410">MILPAMIASCFVVLALQISGNLGQNADDKDAEVNRIIACNEDVLEKAKSGIHATDLETGLAKCSQLVDQYLDSLEASVSGQSIYDLISSMSPSDHTIVVSSVFDNDFVVVGNKIGNFLTMVQDLVRKISGEKDPEIRNVYLATLKFIIDSIVRSVQTAERLYPYYLTTGDETNSNIKRSWEVKGSISTGSGGTKGSVSASKSWGRRSVVSLDRNRRQWRVALAEDGVPMVDGMLVPLLATHLVDTVTSQSPHPLRGCKLFL</sequence>
<dbReference type="Proteomes" id="UP001497497">
    <property type="component" value="Unassembled WGS sequence"/>
</dbReference>
<dbReference type="EMBL" id="CAXITT010000299">
    <property type="protein sequence ID" value="CAL1538449.1"/>
    <property type="molecule type" value="Genomic_DNA"/>
</dbReference>
<name>A0AAV2HWA0_LYMST</name>
<accession>A0AAV2HWA0</accession>
<comment type="caution">
    <text evidence="2">The sequence shown here is derived from an EMBL/GenBank/DDBJ whole genome shotgun (WGS) entry which is preliminary data.</text>
</comment>
<protein>
    <submittedName>
        <fullName evidence="2">Uncharacterized protein</fullName>
    </submittedName>
</protein>
<reference evidence="2 3" key="1">
    <citation type="submission" date="2024-04" db="EMBL/GenBank/DDBJ databases">
        <authorList>
            <consortium name="Genoscope - CEA"/>
            <person name="William W."/>
        </authorList>
    </citation>
    <scope>NUCLEOTIDE SEQUENCE [LARGE SCALE GENOMIC DNA]</scope>
</reference>
<proteinExistence type="predicted"/>
<keyword evidence="1" id="KW-0732">Signal</keyword>
<organism evidence="2 3">
    <name type="scientific">Lymnaea stagnalis</name>
    <name type="common">Great pond snail</name>
    <name type="synonym">Helix stagnalis</name>
    <dbReference type="NCBI Taxonomy" id="6523"/>
    <lineage>
        <taxon>Eukaryota</taxon>
        <taxon>Metazoa</taxon>
        <taxon>Spiralia</taxon>
        <taxon>Lophotrochozoa</taxon>
        <taxon>Mollusca</taxon>
        <taxon>Gastropoda</taxon>
        <taxon>Heterobranchia</taxon>
        <taxon>Euthyneura</taxon>
        <taxon>Panpulmonata</taxon>
        <taxon>Hygrophila</taxon>
        <taxon>Lymnaeoidea</taxon>
        <taxon>Lymnaeidae</taxon>
        <taxon>Lymnaea</taxon>
    </lineage>
</organism>
<keyword evidence="3" id="KW-1185">Reference proteome</keyword>
<evidence type="ECO:0000313" key="2">
    <source>
        <dbReference type="EMBL" id="CAL1538449.1"/>
    </source>
</evidence>
<dbReference type="AlphaFoldDB" id="A0AAV2HWA0"/>
<evidence type="ECO:0000313" key="3">
    <source>
        <dbReference type="Proteomes" id="UP001497497"/>
    </source>
</evidence>